<reference evidence="2 3" key="1">
    <citation type="journal article" date="2014" name="Curr. Biol.">
        <title>The genome of the clonal raider ant Cerapachys biroi.</title>
        <authorList>
            <person name="Oxley P.R."/>
            <person name="Ji L."/>
            <person name="Fetter-Pruneda I."/>
            <person name="McKenzie S.K."/>
            <person name="Li C."/>
            <person name="Hu H."/>
            <person name="Zhang G."/>
            <person name="Kronauer D.J."/>
        </authorList>
    </citation>
    <scope>NUCLEOTIDE SEQUENCE [LARGE SCALE GENOMIC DNA]</scope>
</reference>
<name>A0A026W3G0_OOCBI</name>
<evidence type="ECO:0000313" key="2">
    <source>
        <dbReference type="EMBL" id="EZA50605.1"/>
    </source>
</evidence>
<keyword evidence="3" id="KW-1185">Reference proteome</keyword>
<proteinExistence type="predicted"/>
<dbReference type="Proteomes" id="UP000053097">
    <property type="component" value="Unassembled WGS sequence"/>
</dbReference>
<organism evidence="2 3">
    <name type="scientific">Ooceraea biroi</name>
    <name type="common">Clonal raider ant</name>
    <name type="synonym">Cerapachys biroi</name>
    <dbReference type="NCBI Taxonomy" id="2015173"/>
    <lineage>
        <taxon>Eukaryota</taxon>
        <taxon>Metazoa</taxon>
        <taxon>Ecdysozoa</taxon>
        <taxon>Arthropoda</taxon>
        <taxon>Hexapoda</taxon>
        <taxon>Insecta</taxon>
        <taxon>Pterygota</taxon>
        <taxon>Neoptera</taxon>
        <taxon>Endopterygota</taxon>
        <taxon>Hymenoptera</taxon>
        <taxon>Apocrita</taxon>
        <taxon>Aculeata</taxon>
        <taxon>Formicoidea</taxon>
        <taxon>Formicidae</taxon>
        <taxon>Dorylinae</taxon>
        <taxon>Ooceraea</taxon>
    </lineage>
</organism>
<keyword evidence="1" id="KW-0732">Signal</keyword>
<protein>
    <recommendedName>
        <fullName evidence="4">Secapin</fullName>
    </recommendedName>
</protein>
<feature type="signal peptide" evidence="1">
    <location>
        <begin position="1"/>
        <end position="21"/>
    </location>
</feature>
<gene>
    <name evidence="2" type="ORF">X777_10956</name>
</gene>
<dbReference type="OMA" id="IQCPPRT"/>
<dbReference type="EMBL" id="KK107453">
    <property type="protein sequence ID" value="EZA50605.1"/>
    <property type="molecule type" value="Genomic_DNA"/>
</dbReference>
<evidence type="ECO:0008006" key="4">
    <source>
        <dbReference type="Google" id="ProtNLM"/>
    </source>
</evidence>
<evidence type="ECO:0000256" key="1">
    <source>
        <dbReference type="SAM" id="SignalP"/>
    </source>
</evidence>
<dbReference type="AlphaFoldDB" id="A0A026W3G0"/>
<sequence>MKFSLAITFAVTLLFFLSISADRTSGDLKGKHFIDFKTRRVSEGSIINVPIQCPPDTVRVGNHCRHVY</sequence>
<evidence type="ECO:0000313" key="3">
    <source>
        <dbReference type="Proteomes" id="UP000053097"/>
    </source>
</evidence>
<feature type="chain" id="PRO_5001540822" description="Secapin" evidence="1">
    <location>
        <begin position="22"/>
        <end position="68"/>
    </location>
</feature>
<accession>A0A026W3G0</accession>